<dbReference type="AlphaFoldDB" id="A0A5B9E6I9"/>
<proteinExistence type="predicted"/>
<dbReference type="RefSeq" id="WP_147645833.1">
    <property type="nucleotide sequence ID" value="NZ_CP042806.1"/>
</dbReference>
<gene>
    <name evidence="1" type="ORF">FTW19_00945</name>
</gene>
<evidence type="ECO:0000313" key="2">
    <source>
        <dbReference type="Proteomes" id="UP000321820"/>
    </source>
</evidence>
<dbReference type="OrthoDB" id="122372at2"/>
<dbReference type="Proteomes" id="UP000321820">
    <property type="component" value="Chromosome"/>
</dbReference>
<evidence type="ECO:0008006" key="3">
    <source>
        <dbReference type="Google" id="ProtNLM"/>
    </source>
</evidence>
<organism evidence="1 2">
    <name type="scientific">Terriglobus albidus</name>
    <dbReference type="NCBI Taxonomy" id="1592106"/>
    <lineage>
        <taxon>Bacteria</taxon>
        <taxon>Pseudomonadati</taxon>
        <taxon>Acidobacteriota</taxon>
        <taxon>Terriglobia</taxon>
        <taxon>Terriglobales</taxon>
        <taxon>Acidobacteriaceae</taxon>
        <taxon>Terriglobus</taxon>
    </lineage>
</organism>
<dbReference type="KEGG" id="talb:FTW19_00945"/>
<evidence type="ECO:0000313" key="1">
    <source>
        <dbReference type="EMBL" id="QEE26695.1"/>
    </source>
</evidence>
<accession>A0A5B9E6I9</accession>
<sequence length="115" mass="12810">MSMLRQINAGERRTWMRWVAVLCMLLIMVASTVELCHTHPDMVKQSRDQRQSAPTDHCPLCVAMHSALPTSLHVTPEPVMHVGTVQGPAIDTRRRLLWAHGLASRPPPSVTTIAL</sequence>
<reference evidence="1 2" key="1">
    <citation type="submission" date="2019-08" db="EMBL/GenBank/DDBJ databases">
        <title>Complete genome sequence of Terriglobus albidus strain ORNL.</title>
        <authorList>
            <person name="Podar M."/>
        </authorList>
    </citation>
    <scope>NUCLEOTIDE SEQUENCE [LARGE SCALE GENOMIC DNA]</scope>
    <source>
        <strain evidence="1 2">ORNL</strain>
    </source>
</reference>
<protein>
    <recommendedName>
        <fullName evidence="3">DUF2946 domain-containing protein</fullName>
    </recommendedName>
</protein>
<keyword evidence="2" id="KW-1185">Reference proteome</keyword>
<name>A0A5B9E6I9_9BACT</name>
<dbReference type="EMBL" id="CP042806">
    <property type="protein sequence ID" value="QEE26695.1"/>
    <property type="molecule type" value="Genomic_DNA"/>
</dbReference>